<evidence type="ECO:0000313" key="2">
    <source>
        <dbReference type="Proteomes" id="UP000814033"/>
    </source>
</evidence>
<organism evidence="1 2">
    <name type="scientific">Auriscalpium vulgare</name>
    <dbReference type="NCBI Taxonomy" id="40419"/>
    <lineage>
        <taxon>Eukaryota</taxon>
        <taxon>Fungi</taxon>
        <taxon>Dikarya</taxon>
        <taxon>Basidiomycota</taxon>
        <taxon>Agaricomycotina</taxon>
        <taxon>Agaricomycetes</taxon>
        <taxon>Russulales</taxon>
        <taxon>Auriscalpiaceae</taxon>
        <taxon>Auriscalpium</taxon>
    </lineage>
</organism>
<reference evidence="1" key="1">
    <citation type="submission" date="2021-02" db="EMBL/GenBank/DDBJ databases">
        <authorList>
            <consortium name="DOE Joint Genome Institute"/>
            <person name="Ahrendt S."/>
            <person name="Looney B.P."/>
            <person name="Miyauchi S."/>
            <person name="Morin E."/>
            <person name="Drula E."/>
            <person name="Courty P.E."/>
            <person name="Chicoki N."/>
            <person name="Fauchery L."/>
            <person name="Kohler A."/>
            <person name="Kuo A."/>
            <person name="Labutti K."/>
            <person name="Pangilinan J."/>
            <person name="Lipzen A."/>
            <person name="Riley R."/>
            <person name="Andreopoulos W."/>
            <person name="He G."/>
            <person name="Johnson J."/>
            <person name="Barry K.W."/>
            <person name="Grigoriev I.V."/>
            <person name="Nagy L."/>
            <person name="Hibbett D."/>
            <person name="Henrissat B."/>
            <person name="Matheny P.B."/>
            <person name="Labbe J."/>
            <person name="Martin F."/>
        </authorList>
    </citation>
    <scope>NUCLEOTIDE SEQUENCE</scope>
    <source>
        <strain evidence="1">FP105234-sp</strain>
    </source>
</reference>
<reference evidence="1" key="2">
    <citation type="journal article" date="2022" name="New Phytol.">
        <title>Evolutionary transition to the ectomycorrhizal habit in the genomes of a hyperdiverse lineage of mushroom-forming fungi.</title>
        <authorList>
            <person name="Looney B."/>
            <person name="Miyauchi S."/>
            <person name="Morin E."/>
            <person name="Drula E."/>
            <person name="Courty P.E."/>
            <person name="Kohler A."/>
            <person name="Kuo A."/>
            <person name="LaButti K."/>
            <person name="Pangilinan J."/>
            <person name="Lipzen A."/>
            <person name="Riley R."/>
            <person name="Andreopoulos W."/>
            <person name="He G."/>
            <person name="Johnson J."/>
            <person name="Nolan M."/>
            <person name="Tritt A."/>
            <person name="Barry K.W."/>
            <person name="Grigoriev I.V."/>
            <person name="Nagy L.G."/>
            <person name="Hibbett D."/>
            <person name="Henrissat B."/>
            <person name="Matheny P.B."/>
            <person name="Labbe J."/>
            <person name="Martin F.M."/>
        </authorList>
    </citation>
    <scope>NUCLEOTIDE SEQUENCE</scope>
    <source>
        <strain evidence="1">FP105234-sp</strain>
    </source>
</reference>
<name>A0ACB8RTL9_9AGAM</name>
<keyword evidence="2" id="KW-1185">Reference proteome</keyword>
<comment type="caution">
    <text evidence="1">The sequence shown here is derived from an EMBL/GenBank/DDBJ whole genome shotgun (WGS) entry which is preliminary data.</text>
</comment>
<gene>
    <name evidence="1" type="ORF">FA95DRAFT_1559336</name>
</gene>
<sequence length="53" mass="5676">MRKLNAPSTPKGLVIGNGWGVRAADITITGVVNVCPGKWYPVLRVVHGRGEFS</sequence>
<protein>
    <submittedName>
        <fullName evidence="1">Uncharacterized protein</fullName>
    </submittedName>
</protein>
<evidence type="ECO:0000313" key="1">
    <source>
        <dbReference type="EMBL" id="KAI0047182.1"/>
    </source>
</evidence>
<accession>A0ACB8RTL9</accession>
<dbReference type="EMBL" id="MU275909">
    <property type="protein sequence ID" value="KAI0047182.1"/>
    <property type="molecule type" value="Genomic_DNA"/>
</dbReference>
<proteinExistence type="predicted"/>
<dbReference type="Proteomes" id="UP000814033">
    <property type="component" value="Unassembled WGS sequence"/>
</dbReference>